<protein>
    <recommendedName>
        <fullName evidence="1">Ubiquinone biosynthesis accessory factor UbiJ</fullName>
    </recommendedName>
</protein>
<comment type="pathway">
    <text evidence="1">Cofactor biosynthesis; ubiquinone biosynthesis.</text>
</comment>
<dbReference type="InterPro" id="IPR038989">
    <property type="entry name" value="UbiJ"/>
</dbReference>
<keyword evidence="3" id="KW-0830">Ubiquinone</keyword>
<keyword evidence="1" id="KW-0831">Ubiquinone biosynthesis</keyword>
<accession>A0A4V6J290</accession>
<dbReference type="GO" id="GO:0005737">
    <property type="term" value="C:cytoplasm"/>
    <property type="evidence" value="ECO:0007669"/>
    <property type="project" value="UniProtKB-SubCell"/>
</dbReference>
<comment type="subcellular location">
    <subcellularLocation>
        <location evidence="1">Cytoplasm</location>
    </subcellularLocation>
</comment>
<reference evidence="3 4" key="1">
    <citation type="submission" date="2019-04" db="EMBL/GenBank/DDBJ databases">
        <authorList>
            <consortium name="Pathogen Informatics"/>
        </authorList>
    </citation>
    <scope>NUCLEOTIDE SEQUENCE [LARGE SCALE GENOMIC DNA]</scope>
    <source>
        <strain evidence="3 4">NCTC9185</strain>
    </source>
</reference>
<dbReference type="GO" id="GO:0006744">
    <property type="term" value="P:ubiquinone biosynthetic process"/>
    <property type="evidence" value="ECO:0007669"/>
    <property type="project" value="UniProtKB-UniRule"/>
</dbReference>
<dbReference type="UniPathway" id="UPA00232"/>
<evidence type="ECO:0000313" key="3">
    <source>
        <dbReference type="EMBL" id="VTN13084.1"/>
    </source>
</evidence>
<evidence type="ECO:0000256" key="1">
    <source>
        <dbReference type="HAMAP-Rule" id="MF_02215"/>
    </source>
</evidence>
<dbReference type="HAMAP" id="MF_02215">
    <property type="entry name" value="UbiJ"/>
    <property type="match status" value="1"/>
</dbReference>
<proteinExistence type="inferred from homology"/>
<dbReference type="SUPFAM" id="SSF55718">
    <property type="entry name" value="SCP-like"/>
    <property type="match status" value="1"/>
</dbReference>
<dbReference type="InterPro" id="IPR036527">
    <property type="entry name" value="SCP2_sterol-bd_dom_sf"/>
</dbReference>
<dbReference type="EMBL" id="CABDVU010000001">
    <property type="protein sequence ID" value="VTN13084.1"/>
    <property type="molecule type" value="Genomic_DNA"/>
</dbReference>
<sequence>MPFKPLVTAGIETVLNTFLWRDKALKPARQRLSGKVLRVELQELATPVVLAFSERQIDVLGAWEGEADCTVITRLSVLPQLRNRQQLTALIRSGDLQVQGDLQVVQNMVTLCDLAEFDPAELLAPYTGDIVAEGVSKVFRTGARFLLHGAQRQQRYVAEALTEEWRLAPGPLEMAWFGEETAAVERAVAALEKTAGNAGGQMTPGELRRLYLIIRTFLSYGLDELIPKNAYHAAAAYLAAYAVLDAKSSQRQTSRRALTPCAAGAGARVDQIWPDAVNPSRPLSSANCRSARAPCRIAWRRLMASWLKSRSSRRWAAFRLMPGLMISRLSRWPPPRLLRCIPRA</sequence>
<dbReference type="InterPro" id="IPR003033">
    <property type="entry name" value="SCP2_sterol-bd_dom"/>
</dbReference>
<evidence type="ECO:0000313" key="4">
    <source>
        <dbReference type="Proteomes" id="UP000339249"/>
    </source>
</evidence>
<comment type="similarity">
    <text evidence="1">Belongs to the UbiJ family.</text>
</comment>
<evidence type="ECO:0000259" key="2">
    <source>
        <dbReference type="Pfam" id="PF02036"/>
    </source>
</evidence>
<dbReference type="Proteomes" id="UP000339249">
    <property type="component" value="Unassembled WGS sequence"/>
</dbReference>
<comment type="function">
    <text evidence="1">Required for ubiquinone (coenzyme Q) biosynthesis. Binds hydrophobic ubiquinone biosynthetic intermediates via its SCP2 domain and is essential for the stability of the Ubi complex. May constitute a docking platform where Ubi enzymes assemble and access their SCP2-bound polyprenyl substrates.</text>
</comment>
<dbReference type="Pfam" id="PF02036">
    <property type="entry name" value="SCP2"/>
    <property type="match status" value="1"/>
</dbReference>
<dbReference type="PANTHER" id="PTHR38693:SF1">
    <property type="entry name" value="UBIQUINONE BIOSYNTHESIS ACCESSORY FACTOR UBIJ"/>
    <property type="match status" value="1"/>
</dbReference>
<name>A0A4V6J290_RAOTE</name>
<dbReference type="AlphaFoldDB" id="A0A4V6J290"/>
<dbReference type="PANTHER" id="PTHR38693">
    <property type="entry name" value="UBIQUINONE BIOSYNTHESIS PROTEIN UBIJ"/>
    <property type="match status" value="1"/>
</dbReference>
<keyword evidence="1" id="KW-0963">Cytoplasm</keyword>
<organism evidence="3 4">
    <name type="scientific">Raoultella terrigena</name>
    <name type="common">Klebsiella terrigena</name>
    <dbReference type="NCBI Taxonomy" id="577"/>
    <lineage>
        <taxon>Bacteria</taxon>
        <taxon>Pseudomonadati</taxon>
        <taxon>Pseudomonadota</taxon>
        <taxon>Gammaproteobacteria</taxon>
        <taxon>Enterobacterales</taxon>
        <taxon>Enterobacteriaceae</taxon>
        <taxon>Klebsiella/Raoultella group</taxon>
        <taxon>Raoultella</taxon>
    </lineage>
</organism>
<feature type="domain" description="SCP2" evidence="2">
    <location>
        <begin position="15"/>
        <end position="113"/>
    </location>
</feature>
<gene>
    <name evidence="3" type="primary">ubiB_1</name>
    <name evidence="1" type="synonym">ubiJ</name>
    <name evidence="3" type="ORF">NCTC9185_05095</name>
</gene>